<dbReference type="InterPro" id="IPR013762">
    <property type="entry name" value="Integrase-like_cat_sf"/>
</dbReference>
<dbReference type="Gene3D" id="1.10.150.130">
    <property type="match status" value="1"/>
</dbReference>
<dbReference type="Pfam" id="PF00589">
    <property type="entry name" value="Phage_integrase"/>
    <property type="match status" value="1"/>
</dbReference>
<keyword evidence="3" id="KW-0233">DNA recombination</keyword>
<dbReference type="Proteomes" id="UP001432190">
    <property type="component" value="Chromosome"/>
</dbReference>
<sequence>MPSPLIADLAASFRRHLRAAGKADRTLVLYGQSIRFFIEWLENQGRPATLDNLNRHTITAWLADLSEKVETETVRTRLRGMRRFCRWLEAEGEVDKAPTTGVEMPAPAEKPNRTLTDDELVRLIKACSRPRGRAGVWDRHIFDGRRDEVIIRFLADCGIRVSELAGLTVEDVDQDREIIYVTGKGNRPRVVPYGAKTGQALDRYLRMRTAHPKAHTTDRLILSERGPLSADGIRWRLEQVAAAAGVPDVHPHAFRHTAAHRWLTEGGSERGLMAVMGWRSDAMLSVYARSTQIERAHAEHRRLRLGDRL</sequence>
<dbReference type="InterPro" id="IPR004107">
    <property type="entry name" value="Integrase_SAM-like_N"/>
</dbReference>
<dbReference type="InterPro" id="IPR010998">
    <property type="entry name" value="Integrase_recombinase_N"/>
</dbReference>
<dbReference type="PANTHER" id="PTHR30349">
    <property type="entry name" value="PHAGE INTEGRASE-RELATED"/>
    <property type="match status" value="1"/>
</dbReference>
<feature type="domain" description="Core-binding (CB)" evidence="6">
    <location>
        <begin position="4"/>
        <end position="89"/>
    </location>
</feature>
<evidence type="ECO:0000313" key="8">
    <source>
        <dbReference type="Proteomes" id="UP001432190"/>
    </source>
</evidence>
<dbReference type="SUPFAM" id="SSF56349">
    <property type="entry name" value="DNA breaking-rejoining enzymes"/>
    <property type="match status" value="1"/>
</dbReference>
<protein>
    <submittedName>
        <fullName evidence="7">Tyrosine-type recombinase/integrase</fullName>
    </submittedName>
</protein>
<dbReference type="RefSeq" id="WP_328850268.1">
    <property type="nucleotide sequence ID" value="NZ_CP108084.1"/>
</dbReference>
<dbReference type="Pfam" id="PF13495">
    <property type="entry name" value="Phage_int_SAM_4"/>
    <property type="match status" value="1"/>
</dbReference>
<organism evidence="7 8">
    <name type="scientific">Micromonospora globbae</name>
    <dbReference type="NCBI Taxonomy" id="1894969"/>
    <lineage>
        <taxon>Bacteria</taxon>
        <taxon>Bacillati</taxon>
        <taxon>Actinomycetota</taxon>
        <taxon>Actinomycetes</taxon>
        <taxon>Micromonosporales</taxon>
        <taxon>Micromonosporaceae</taxon>
        <taxon>Micromonospora</taxon>
    </lineage>
</organism>
<evidence type="ECO:0000256" key="2">
    <source>
        <dbReference type="ARBA" id="ARBA00023125"/>
    </source>
</evidence>
<proteinExistence type="predicted"/>
<evidence type="ECO:0000256" key="3">
    <source>
        <dbReference type="ARBA" id="ARBA00023172"/>
    </source>
</evidence>
<dbReference type="InterPro" id="IPR050090">
    <property type="entry name" value="Tyrosine_recombinase_XerCD"/>
</dbReference>
<dbReference type="InterPro" id="IPR011010">
    <property type="entry name" value="DNA_brk_join_enz"/>
</dbReference>
<dbReference type="PROSITE" id="PS51900">
    <property type="entry name" value="CB"/>
    <property type="match status" value="1"/>
</dbReference>
<evidence type="ECO:0000256" key="4">
    <source>
        <dbReference type="PROSITE-ProRule" id="PRU01248"/>
    </source>
</evidence>
<evidence type="ECO:0000259" key="6">
    <source>
        <dbReference type="PROSITE" id="PS51900"/>
    </source>
</evidence>
<dbReference type="EMBL" id="CP108084">
    <property type="protein sequence ID" value="WUP47286.1"/>
    <property type="molecule type" value="Genomic_DNA"/>
</dbReference>
<reference evidence="7" key="1">
    <citation type="submission" date="2022-10" db="EMBL/GenBank/DDBJ databases">
        <title>The complete genomes of actinobacterial strains from the NBC collection.</title>
        <authorList>
            <person name="Joergensen T.S."/>
            <person name="Alvarez Arevalo M."/>
            <person name="Sterndorff E.B."/>
            <person name="Faurdal D."/>
            <person name="Vuksanovic O."/>
            <person name="Mourched A.-S."/>
            <person name="Charusanti P."/>
            <person name="Shaw S."/>
            <person name="Blin K."/>
            <person name="Weber T."/>
        </authorList>
    </citation>
    <scope>NUCLEOTIDE SEQUENCE</scope>
    <source>
        <strain evidence="7">NBC_00256</strain>
    </source>
</reference>
<dbReference type="InterPro" id="IPR002104">
    <property type="entry name" value="Integrase_catalytic"/>
</dbReference>
<dbReference type="PROSITE" id="PS51898">
    <property type="entry name" value="TYR_RECOMBINASE"/>
    <property type="match status" value="1"/>
</dbReference>
<name>A0ABZ1RZB4_9ACTN</name>
<dbReference type="PANTHER" id="PTHR30349:SF81">
    <property type="entry name" value="TYROSINE RECOMBINASE XERC"/>
    <property type="match status" value="1"/>
</dbReference>
<gene>
    <name evidence="7" type="ORF">OG994_16680</name>
</gene>
<accession>A0ABZ1RZB4</accession>
<keyword evidence="2 4" id="KW-0238">DNA-binding</keyword>
<dbReference type="Gene3D" id="1.10.443.10">
    <property type="entry name" value="Intergrase catalytic core"/>
    <property type="match status" value="1"/>
</dbReference>
<keyword evidence="8" id="KW-1185">Reference proteome</keyword>
<evidence type="ECO:0000256" key="1">
    <source>
        <dbReference type="ARBA" id="ARBA00022908"/>
    </source>
</evidence>
<evidence type="ECO:0000259" key="5">
    <source>
        <dbReference type="PROSITE" id="PS51898"/>
    </source>
</evidence>
<keyword evidence="1" id="KW-0229">DNA integration</keyword>
<feature type="domain" description="Tyr recombinase" evidence="5">
    <location>
        <begin position="110"/>
        <end position="301"/>
    </location>
</feature>
<evidence type="ECO:0000313" key="7">
    <source>
        <dbReference type="EMBL" id="WUP47286.1"/>
    </source>
</evidence>
<dbReference type="InterPro" id="IPR044068">
    <property type="entry name" value="CB"/>
</dbReference>